<dbReference type="EMBL" id="CP040396">
    <property type="protein sequence ID" value="QCT01739.1"/>
    <property type="molecule type" value="Genomic_DNA"/>
</dbReference>
<gene>
    <name evidence="3" type="ORF">E6C60_1021</name>
</gene>
<sequence length="345" mass="39013">MVGAGFFADIQLEAWASVHGGGIVGIYDQDFQKAQHIAHKYGIEVYSSFDDMLASVKPHFIDICTPPDSHSYYARLAADASLPILCQKPLSTTLKEGRELVQYCKERRVPLMINENWRWQAWYREIKKLIDAKALGEVYTAYFSMRPGDGWGSNPYAMQPYFKKMEKFLLFETGVHYIDTFRYLFGEMESVYCRTRTINPVIKGEDFAIAQFHFDNGVTVIYDANRTTYKEHERSLTYGCMTIEGTGGSLRLQEDGRLFYTARGGTEQEHTYPIPANGWKGGSTIATQQHFIDGLAGKCAFETSGEDYLITFETVFACYESASSNKAVSLLPRPVTTSPVINHSQ</sequence>
<evidence type="ECO:0000259" key="2">
    <source>
        <dbReference type="Pfam" id="PF22725"/>
    </source>
</evidence>
<dbReference type="InterPro" id="IPR051317">
    <property type="entry name" value="Gfo/Idh/MocA_oxidoreduct"/>
</dbReference>
<feature type="domain" description="Gfo/Idh/MocA-like oxidoreductase N-terminal" evidence="1">
    <location>
        <begin position="1"/>
        <end position="114"/>
    </location>
</feature>
<dbReference type="Gene3D" id="3.40.50.720">
    <property type="entry name" value="NAD(P)-binding Rossmann-like Domain"/>
    <property type="match status" value="1"/>
</dbReference>
<dbReference type="KEGG" id="palo:E6C60_1021"/>
<dbReference type="Pfam" id="PF01408">
    <property type="entry name" value="GFO_IDH_MocA"/>
    <property type="match status" value="1"/>
</dbReference>
<protein>
    <submittedName>
        <fullName evidence="3">Oxidoreductase domain protein</fullName>
    </submittedName>
</protein>
<dbReference type="Gene3D" id="3.30.360.10">
    <property type="entry name" value="Dihydrodipicolinate Reductase, domain 2"/>
    <property type="match status" value="1"/>
</dbReference>
<reference evidence="3 4" key="1">
    <citation type="submission" date="2019-05" db="EMBL/GenBank/DDBJ databases">
        <authorList>
            <person name="Chen C."/>
        </authorList>
    </citation>
    <scope>NUCLEOTIDE SEQUENCE [LARGE SCALE GENOMIC DNA]</scope>
    <source>
        <strain evidence="3 4">HB172198</strain>
    </source>
</reference>
<evidence type="ECO:0000259" key="1">
    <source>
        <dbReference type="Pfam" id="PF01408"/>
    </source>
</evidence>
<proteinExistence type="predicted"/>
<dbReference type="PANTHER" id="PTHR43708:SF8">
    <property type="entry name" value="OXIDOREDUCTASE"/>
    <property type="match status" value="1"/>
</dbReference>
<accession>A0A4P8XN55</accession>
<name>A0A4P8XN55_9BACL</name>
<dbReference type="PANTHER" id="PTHR43708">
    <property type="entry name" value="CONSERVED EXPRESSED OXIDOREDUCTASE (EUROFUNG)"/>
    <property type="match status" value="1"/>
</dbReference>
<dbReference type="SUPFAM" id="SSF55347">
    <property type="entry name" value="Glyceraldehyde-3-phosphate dehydrogenase-like, C-terminal domain"/>
    <property type="match status" value="1"/>
</dbReference>
<dbReference type="SUPFAM" id="SSF51735">
    <property type="entry name" value="NAD(P)-binding Rossmann-fold domains"/>
    <property type="match status" value="1"/>
</dbReference>
<dbReference type="Pfam" id="PF22725">
    <property type="entry name" value="GFO_IDH_MocA_C3"/>
    <property type="match status" value="1"/>
</dbReference>
<organism evidence="3 4">
    <name type="scientific">Paenibacillus algicola</name>
    <dbReference type="NCBI Taxonomy" id="2565926"/>
    <lineage>
        <taxon>Bacteria</taxon>
        <taxon>Bacillati</taxon>
        <taxon>Bacillota</taxon>
        <taxon>Bacilli</taxon>
        <taxon>Bacillales</taxon>
        <taxon>Paenibacillaceae</taxon>
        <taxon>Paenibacillus</taxon>
    </lineage>
</organism>
<dbReference type="InterPro" id="IPR036291">
    <property type="entry name" value="NAD(P)-bd_dom_sf"/>
</dbReference>
<dbReference type="InterPro" id="IPR000683">
    <property type="entry name" value="Gfo/Idh/MocA-like_OxRdtase_N"/>
</dbReference>
<dbReference type="GO" id="GO:0000166">
    <property type="term" value="F:nucleotide binding"/>
    <property type="evidence" value="ECO:0007669"/>
    <property type="project" value="InterPro"/>
</dbReference>
<evidence type="ECO:0000313" key="3">
    <source>
        <dbReference type="EMBL" id="QCT01739.1"/>
    </source>
</evidence>
<dbReference type="InterPro" id="IPR055170">
    <property type="entry name" value="GFO_IDH_MocA-like_dom"/>
</dbReference>
<keyword evidence="4" id="KW-1185">Reference proteome</keyword>
<evidence type="ECO:0000313" key="4">
    <source>
        <dbReference type="Proteomes" id="UP000300879"/>
    </source>
</evidence>
<dbReference type="Proteomes" id="UP000300879">
    <property type="component" value="Chromosome"/>
</dbReference>
<dbReference type="AlphaFoldDB" id="A0A4P8XN55"/>
<feature type="domain" description="GFO/IDH/MocA-like oxidoreductase" evidence="2">
    <location>
        <begin position="123"/>
        <end position="251"/>
    </location>
</feature>